<proteinExistence type="predicted"/>
<dbReference type="EMBL" id="FQVG01000052">
    <property type="protein sequence ID" value="SHF29830.1"/>
    <property type="molecule type" value="Genomic_DNA"/>
</dbReference>
<dbReference type="InterPro" id="IPR054246">
    <property type="entry name" value="DUF6973"/>
</dbReference>
<dbReference type="Proteomes" id="UP000184423">
    <property type="component" value="Unassembled WGS sequence"/>
</dbReference>
<dbReference type="AlphaFoldDB" id="A0A1M5AHN7"/>
<feature type="coiled-coil region" evidence="1">
    <location>
        <begin position="30"/>
        <end position="84"/>
    </location>
</feature>
<evidence type="ECO:0000313" key="4">
    <source>
        <dbReference type="Proteomes" id="UP000184423"/>
    </source>
</evidence>
<keyword evidence="1" id="KW-0175">Coiled coil</keyword>
<dbReference type="RefSeq" id="WP_073249699.1">
    <property type="nucleotide sequence ID" value="NZ_FQVG01000052.1"/>
</dbReference>
<organism evidence="3 4">
    <name type="scientific">Caloramator proteoclasticus DSM 10124</name>
    <dbReference type="NCBI Taxonomy" id="1121262"/>
    <lineage>
        <taxon>Bacteria</taxon>
        <taxon>Bacillati</taxon>
        <taxon>Bacillota</taxon>
        <taxon>Clostridia</taxon>
        <taxon>Eubacteriales</taxon>
        <taxon>Clostridiaceae</taxon>
        <taxon>Caloramator</taxon>
    </lineage>
</organism>
<reference evidence="4" key="1">
    <citation type="submission" date="2016-11" db="EMBL/GenBank/DDBJ databases">
        <authorList>
            <person name="Varghese N."/>
            <person name="Submissions S."/>
        </authorList>
    </citation>
    <scope>NUCLEOTIDE SEQUENCE [LARGE SCALE GENOMIC DNA]</scope>
    <source>
        <strain evidence="4">DSM 10124</strain>
    </source>
</reference>
<keyword evidence="4" id="KW-1185">Reference proteome</keyword>
<accession>A0A1M5AHN7</accession>
<feature type="domain" description="DUF6973" evidence="2">
    <location>
        <begin position="188"/>
        <end position="291"/>
    </location>
</feature>
<sequence length="321" mass="36864">MKKLLVMFLIVSILVLDISVSFGANNSVGLAESDDELLQAEILLNNAIAEIKDKENKEIDSFDENRITDKNQKAEFRKKKAEKKEYLKNLKSYEDFKTSGTIEDVKKELEKKGYPIDNKFYALCKEIEAYKKSNPSDDSKKVVKYFNSKFELKEKPKKEKLLSFSFGTSAFALSYSDWTRLTTSEKLLIASDPAAALMTNSIKEIAFKWTQEKFGYNGLGDKSDGYRHGIWNALMTRDISRSWAFAYATAHEDKSQAELQKKAADGYYEYQHRDMDLHNNQVGRDQIAWYEFSFNCGDSTVKSRISAKLTNKSADIIWLHN</sequence>
<evidence type="ECO:0000313" key="3">
    <source>
        <dbReference type="EMBL" id="SHF29830.1"/>
    </source>
</evidence>
<evidence type="ECO:0000259" key="2">
    <source>
        <dbReference type="Pfam" id="PF22322"/>
    </source>
</evidence>
<evidence type="ECO:0000256" key="1">
    <source>
        <dbReference type="SAM" id="Coils"/>
    </source>
</evidence>
<dbReference type="Pfam" id="PF22322">
    <property type="entry name" value="DUF6973"/>
    <property type="match status" value="1"/>
</dbReference>
<protein>
    <recommendedName>
        <fullName evidence="2">DUF6973 domain-containing protein</fullName>
    </recommendedName>
</protein>
<name>A0A1M5AHN7_9CLOT</name>
<gene>
    <name evidence="3" type="ORF">SAMN02746091_02202</name>
</gene>